<evidence type="ECO:0000313" key="1">
    <source>
        <dbReference type="EMBL" id="SUQ15627.1"/>
    </source>
</evidence>
<organism evidence="1 2">
    <name type="scientific">Faecalicatena contorta</name>
    <dbReference type="NCBI Taxonomy" id="39482"/>
    <lineage>
        <taxon>Bacteria</taxon>
        <taxon>Bacillati</taxon>
        <taxon>Bacillota</taxon>
        <taxon>Clostridia</taxon>
        <taxon>Lachnospirales</taxon>
        <taxon>Lachnospiraceae</taxon>
        <taxon>Faecalicatena</taxon>
    </lineage>
</organism>
<gene>
    <name evidence="1" type="ORF">SAMN05216529_11476</name>
</gene>
<dbReference type="EMBL" id="UHJJ01000014">
    <property type="protein sequence ID" value="SUQ15627.1"/>
    <property type="molecule type" value="Genomic_DNA"/>
</dbReference>
<reference evidence="2" key="1">
    <citation type="submission" date="2017-07" db="EMBL/GenBank/DDBJ databases">
        <authorList>
            <person name="Varghese N."/>
            <person name="Submissions S."/>
        </authorList>
    </citation>
    <scope>NUCLEOTIDE SEQUENCE [LARGE SCALE GENOMIC DNA]</scope>
    <source>
        <strain evidence="2">NLAE-zl-C134</strain>
    </source>
</reference>
<dbReference type="RefSeq" id="WP_109713644.1">
    <property type="nucleotide sequence ID" value="NZ_QGDS01000014.1"/>
</dbReference>
<evidence type="ECO:0000313" key="2">
    <source>
        <dbReference type="Proteomes" id="UP000254051"/>
    </source>
</evidence>
<dbReference type="Proteomes" id="UP000254051">
    <property type="component" value="Unassembled WGS sequence"/>
</dbReference>
<sequence length="197" mass="22576">MTRHDKIEVDNSGTNKGVVVGTNEGIINLTLNETKKIPSLISTIIKNLGTECADFDIPETELDFDPFKPDEKLEYNCVIKYKEIIKEYSVYYTLCDNRLNVYDNSNSRSKKKILRCIKTWYLTEKGEVLLKLKSEKATDIEKVRANADKLIDSVKERIKEAVMNSDVQEISVEDLELGIACFVCYSFMECKILEKPV</sequence>
<protein>
    <submittedName>
        <fullName evidence="1">Uncharacterized protein</fullName>
    </submittedName>
</protein>
<dbReference type="AlphaFoldDB" id="A0A315ZT45"/>
<proteinExistence type="predicted"/>
<name>A0A315ZT45_9FIRM</name>
<dbReference type="OrthoDB" id="6636571at2"/>
<accession>A0A315ZT45</accession>
<keyword evidence="2" id="KW-1185">Reference proteome</keyword>